<reference evidence="2 3" key="2">
    <citation type="journal article" date="2008" name="Bioinformatics">
        <title>Assembly reconciliation.</title>
        <authorList>
            <person name="Zimin A.V."/>
            <person name="Smith D.R."/>
            <person name="Sutton G."/>
            <person name="Yorke J.A."/>
        </authorList>
    </citation>
    <scope>NUCLEOTIDE SEQUENCE [LARGE SCALE GENOMIC DNA]</scope>
    <source>
        <strain evidence="2 3">TSC#14021-0224.01</strain>
    </source>
</reference>
<keyword evidence="1" id="KW-0732">Signal</keyword>
<evidence type="ECO:0000313" key="3">
    <source>
        <dbReference type="Proteomes" id="UP000008711"/>
    </source>
</evidence>
<protein>
    <recommendedName>
        <fullName evidence="4">BPTI/Kunitz inhibitor domain-containing protein</fullName>
    </recommendedName>
</protein>
<dbReference type="Proteomes" id="UP000008711">
    <property type="component" value="Unassembled WGS sequence"/>
</dbReference>
<dbReference type="OrthoDB" id="7821988at2759"/>
<feature type="signal peptide" evidence="1">
    <location>
        <begin position="1"/>
        <end position="21"/>
    </location>
</feature>
<gene>
    <name evidence="2" type="primary">Dere\GG26894</name>
    <name evidence="2" type="synonym">GG26894</name>
    <name evidence="2" type="ORF">Dere_GG26894</name>
</gene>
<dbReference type="EMBL" id="CH954177">
    <property type="protein sequence ID" value="KQS70548.1"/>
    <property type="molecule type" value="Genomic_DNA"/>
</dbReference>
<keyword evidence="3" id="KW-1185">Reference proteome</keyword>
<evidence type="ECO:0000313" key="2">
    <source>
        <dbReference type="EMBL" id="KQS70548.1"/>
    </source>
</evidence>
<organism evidence="2 3">
    <name type="scientific">Drosophila erecta</name>
    <name type="common">Fruit fly</name>
    <dbReference type="NCBI Taxonomy" id="7220"/>
    <lineage>
        <taxon>Eukaryota</taxon>
        <taxon>Metazoa</taxon>
        <taxon>Ecdysozoa</taxon>
        <taxon>Arthropoda</taxon>
        <taxon>Hexapoda</taxon>
        <taxon>Insecta</taxon>
        <taxon>Pterygota</taxon>
        <taxon>Neoptera</taxon>
        <taxon>Endopterygota</taxon>
        <taxon>Diptera</taxon>
        <taxon>Brachycera</taxon>
        <taxon>Muscomorpha</taxon>
        <taxon>Ephydroidea</taxon>
        <taxon>Drosophilidae</taxon>
        <taxon>Drosophila</taxon>
        <taxon>Sophophora</taxon>
    </lineage>
</organism>
<dbReference type="KEGG" id="der:26526718"/>
<accession>A0A0Q5WB88</accession>
<name>A0A0Q5WB88_DROER</name>
<dbReference type="AlphaFoldDB" id="A0A0Q5WB88"/>
<proteinExistence type="predicted"/>
<evidence type="ECO:0000256" key="1">
    <source>
        <dbReference type="SAM" id="SignalP"/>
    </source>
</evidence>
<reference evidence="2 3" key="1">
    <citation type="journal article" date="2007" name="Nature">
        <title>Evolution of genes and genomes on the Drosophila phylogeny.</title>
        <authorList>
            <consortium name="Drosophila 12 Genomes Consortium"/>
            <person name="Clark A.G."/>
            <person name="Eisen M.B."/>
            <person name="Smith D.R."/>
            <person name="Bergman C.M."/>
            <person name="Oliver B."/>
            <person name="Markow T.A."/>
            <person name="Kaufman T.C."/>
            <person name="Kellis M."/>
            <person name="Gelbart W."/>
            <person name="Iyer V.N."/>
            <person name="Pollard D.A."/>
            <person name="Sackton T.B."/>
            <person name="Larracuente A.M."/>
            <person name="Singh N.D."/>
            <person name="Abad J.P."/>
            <person name="Abt D.N."/>
            <person name="Adryan B."/>
            <person name="Aguade M."/>
            <person name="Akashi H."/>
            <person name="Anderson W.W."/>
            <person name="Aquadro C.F."/>
            <person name="Ardell D.H."/>
            <person name="Arguello R."/>
            <person name="Artieri C.G."/>
            <person name="Barbash D.A."/>
            <person name="Barker D."/>
            <person name="Barsanti P."/>
            <person name="Batterham P."/>
            <person name="Batzoglou S."/>
            <person name="Begun D."/>
            <person name="Bhutkar A."/>
            <person name="Blanco E."/>
            <person name="Bosak S.A."/>
            <person name="Bradley R.K."/>
            <person name="Brand A.D."/>
            <person name="Brent M.R."/>
            <person name="Brooks A.N."/>
            <person name="Brown R.H."/>
            <person name="Butlin R.K."/>
            <person name="Caggese C."/>
            <person name="Calvi B.R."/>
            <person name="Bernardo de Carvalho A."/>
            <person name="Caspi A."/>
            <person name="Castrezana S."/>
            <person name="Celniker S.E."/>
            <person name="Chang J.L."/>
            <person name="Chapple C."/>
            <person name="Chatterji S."/>
            <person name="Chinwalla A."/>
            <person name="Civetta A."/>
            <person name="Clifton S.W."/>
            <person name="Comeron J.M."/>
            <person name="Costello J.C."/>
            <person name="Coyne J.A."/>
            <person name="Daub J."/>
            <person name="David R.G."/>
            <person name="Delcher A.L."/>
            <person name="Delehaunty K."/>
            <person name="Do C.B."/>
            <person name="Ebling H."/>
            <person name="Edwards K."/>
            <person name="Eickbush T."/>
            <person name="Evans J.D."/>
            <person name="Filipski A."/>
            <person name="Findeiss S."/>
            <person name="Freyhult E."/>
            <person name="Fulton L."/>
            <person name="Fulton R."/>
            <person name="Garcia A.C."/>
            <person name="Gardiner A."/>
            <person name="Garfield D.A."/>
            <person name="Garvin B.E."/>
            <person name="Gibson G."/>
            <person name="Gilbert D."/>
            <person name="Gnerre S."/>
            <person name="Godfrey J."/>
            <person name="Good R."/>
            <person name="Gotea V."/>
            <person name="Gravely B."/>
            <person name="Greenberg A.J."/>
            <person name="Griffiths-Jones S."/>
            <person name="Gross S."/>
            <person name="Guigo R."/>
            <person name="Gustafson E.A."/>
            <person name="Haerty W."/>
            <person name="Hahn M.W."/>
            <person name="Halligan D.L."/>
            <person name="Halpern A.L."/>
            <person name="Halter G.M."/>
            <person name="Han M.V."/>
            <person name="Heger A."/>
            <person name="Hillier L."/>
            <person name="Hinrichs A.S."/>
            <person name="Holmes I."/>
            <person name="Hoskins R.A."/>
            <person name="Hubisz M.J."/>
            <person name="Hultmark D."/>
            <person name="Huntley M.A."/>
            <person name="Jaffe D.B."/>
            <person name="Jagadeeshan S."/>
            <person name="Jeck W.R."/>
            <person name="Johnson J."/>
            <person name="Jones C.D."/>
            <person name="Jordan W.C."/>
            <person name="Karpen G.H."/>
            <person name="Kataoka E."/>
            <person name="Keightley P.D."/>
            <person name="Kheradpour P."/>
            <person name="Kirkness E.F."/>
            <person name="Koerich L.B."/>
            <person name="Kristiansen K."/>
            <person name="Kudrna D."/>
            <person name="Kulathinal R.J."/>
            <person name="Kumar S."/>
            <person name="Kwok R."/>
            <person name="Lander E."/>
            <person name="Langley C.H."/>
            <person name="Lapoint R."/>
            <person name="Lazzaro B.P."/>
            <person name="Lee S.J."/>
            <person name="Levesque L."/>
            <person name="Li R."/>
            <person name="Lin C.F."/>
            <person name="Lin M.F."/>
            <person name="Lindblad-Toh K."/>
            <person name="Llopart A."/>
            <person name="Long M."/>
            <person name="Low L."/>
            <person name="Lozovsky E."/>
            <person name="Lu J."/>
            <person name="Luo M."/>
            <person name="Machado C.A."/>
            <person name="Makalowski W."/>
            <person name="Marzo M."/>
            <person name="Matsuda M."/>
            <person name="Matzkin L."/>
            <person name="McAllister B."/>
            <person name="McBride C.S."/>
            <person name="McKernan B."/>
            <person name="McKernan K."/>
            <person name="Mendez-Lago M."/>
            <person name="Minx P."/>
            <person name="Mollenhauer M.U."/>
            <person name="Montooth K."/>
            <person name="Mount S.M."/>
            <person name="Mu X."/>
            <person name="Myers E."/>
            <person name="Negre B."/>
            <person name="Newfeld S."/>
            <person name="Nielsen R."/>
            <person name="Noor M.A."/>
            <person name="O'Grady P."/>
            <person name="Pachter L."/>
            <person name="Papaceit M."/>
            <person name="Parisi M.J."/>
            <person name="Parisi M."/>
            <person name="Parts L."/>
            <person name="Pedersen J.S."/>
            <person name="Pesole G."/>
            <person name="Phillippy A.M."/>
            <person name="Ponting C.P."/>
            <person name="Pop M."/>
            <person name="Porcelli D."/>
            <person name="Powell J.R."/>
            <person name="Prohaska S."/>
            <person name="Pruitt K."/>
            <person name="Puig M."/>
            <person name="Quesneville H."/>
            <person name="Ram K.R."/>
            <person name="Rand D."/>
            <person name="Rasmussen M.D."/>
            <person name="Reed L.K."/>
            <person name="Reenan R."/>
            <person name="Reily A."/>
            <person name="Remington K.A."/>
            <person name="Rieger T.T."/>
            <person name="Ritchie M.G."/>
            <person name="Robin C."/>
            <person name="Rogers Y.H."/>
            <person name="Rohde C."/>
            <person name="Rozas J."/>
            <person name="Rubenfield M.J."/>
            <person name="Ruiz A."/>
            <person name="Russo S."/>
            <person name="Salzberg S.L."/>
            <person name="Sanchez-Gracia A."/>
            <person name="Saranga D.J."/>
            <person name="Sato H."/>
            <person name="Schaeffer S.W."/>
            <person name="Schatz M.C."/>
            <person name="Schlenke T."/>
            <person name="Schwartz R."/>
            <person name="Segarra C."/>
            <person name="Singh R.S."/>
            <person name="Sirot L."/>
            <person name="Sirota M."/>
            <person name="Sisneros N.B."/>
            <person name="Smith C.D."/>
            <person name="Smith T.F."/>
            <person name="Spieth J."/>
            <person name="Stage D.E."/>
            <person name="Stark A."/>
            <person name="Stephan W."/>
            <person name="Strausberg R.L."/>
            <person name="Strempel S."/>
            <person name="Sturgill D."/>
            <person name="Sutton G."/>
            <person name="Sutton G.G."/>
            <person name="Tao W."/>
            <person name="Teichmann S."/>
            <person name="Tobari Y.N."/>
            <person name="Tomimura Y."/>
            <person name="Tsolas J.M."/>
            <person name="Valente V.L."/>
            <person name="Venter E."/>
            <person name="Venter J.C."/>
            <person name="Vicario S."/>
            <person name="Vieira F.G."/>
            <person name="Vilella A.J."/>
            <person name="Villasante A."/>
            <person name="Walenz B."/>
            <person name="Wang J."/>
            <person name="Wasserman M."/>
            <person name="Watts T."/>
            <person name="Wilson D."/>
            <person name="Wilson R.K."/>
            <person name="Wing R.A."/>
            <person name="Wolfner M.F."/>
            <person name="Wong A."/>
            <person name="Wong G.K."/>
            <person name="Wu C.I."/>
            <person name="Wu G."/>
            <person name="Yamamoto D."/>
            <person name="Yang H.P."/>
            <person name="Yang S.P."/>
            <person name="Yorke J.A."/>
            <person name="Yoshida K."/>
            <person name="Zdobnov E."/>
            <person name="Zhang P."/>
            <person name="Zhang Y."/>
            <person name="Zimin A.V."/>
            <person name="Baldwin J."/>
            <person name="Abdouelleil A."/>
            <person name="Abdulkadir J."/>
            <person name="Abebe A."/>
            <person name="Abera B."/>
            <person name="Abreu J."/>
            <person name="Acer S.C."/>
            <person name="Aftuck L."/>
            <person name="Alexander A."/>
            <person name="An P."/>
            <person name="Anderson E."/>
            <person name="Anderson S."/>
            <person name="Arachi H."/>
            <person name="Azer M."/>
            <person name="Bachantsang P."/>
            <person name="Barry A."/>
            <person name="Bayul T."/>
            <person name="Berlin A."/>
            <person name="Bessette D."/>
            <person name="Bloom T."/>
            <person name="Blye J."/>
            <person name="Boguslavskiy L."/>
            <person name="Bonnet C."/>
            <person name="Boukhgalter B."/>
            <person name="Bourzgui I."/>
            <person name="Brown A."/>
            <person name="Cahill P."/>
            <person name="Channer S."/>
            <person name="Cheshatsang Y."/>
            <person name="Chuda L."/>
            <person name="Citroen M."/>
            <person name="Collymore A."/>
            <person name="Cooke P."/>
            <person name="Costello M."/>
            <person name="D'Aco K."/>
            <person name="Daza R."/>
            <person name="De Haan G."/>
            <person name="DeGray S."/>
            <person name="DeMaso C."/>
            <person name="Dhargay N."/>
            <person name="Dooley K."/>
            <person name="Dooley E."/>
            <person name="Doricent M."/>
            <person name="Dorje P."/>
            <person name="Dorjee K."/>
            <person name="Dupes A."/>
            <person name="Elong R."/>
            <person name="Falk J."/>
            <person name="Farina A."/>
            <person name="Faro S."/>
            <person name="Ferguson D."/>
            <person name="Fisher S."/>
            <person name="Foley C.D."/>
            <person name="Franke A."/>
            <person name="Friedrich D."/>
            <person name="Gadbois L."/>
            <person name="Gearin G."/>
            <person name="Gearin C.R."/>
            <person name="Giannoukos G."/>
            <person name="Goode T."/>
            <person name="Graham J."/>
            <person name="Grandbois E."/>
            <person name="Grewal S."/>
            <person name="Gyaltsen K."/>
            <person name="Hafez N."/>
            <person name="Hagos B."/>
            <person name="Hall J."/>
            <person name="Henson C."/>
            <person name="Hollinger A."/>
            <person name="Honan T."/>
            <person name="Huard M.D."/>
            <person name="Hughes L."/>
            <person name="Hurhula B."/>
            <person name="Husby M.E."/>
            <person name="Kamat A."/>
            <person name="Kanga B."/>
            <person name="Kashin S."/>
            <person name="Khazanovich D."/>
            <person name="Kisner P."/>
            <person name="Lance K."/>
            <person name="Lara M."/>
            <person name="Lee W."/>
            <person name="Lennon N."/>
            <person name="Letendre F."/>
            <person name="LeVine R."/>
            <person name="Lipovsky A."/>
            <person name="Liu X."/>
            <person name="Liu J."/>
            <person name="Liu S."/>
            <person name="Lokyitsang T."/>
            <person name="Lokyitsang Y."/>
            <person name="Lubonja R."/>
            <person name="Lui A."/>
            <person name="MacDonald P."/>
            <person name="Magnisalis V."/>
            <person name="Maru K."/>
            <person name="Matthews C."/>
            <person name="McCusker W."/>
            <person name="McDonough S."/>
            <person name="Mehta T."/>
            <person name="Meldrim J."/>
            <person name="Meneus L."/>
            <person name="Mihai O."/>
            <person name="Mihalev A."/>
            <person name="Mihova T."/>
            <person name="Mittelman R."/>
            <person name="Mlenga V."/>
            <person name="Montmayeur A."/>
            <person name="Mulrain L."/>
            <person name="Navidi A."/>
            <person name="Naylor J."/>
            <person name="Negash T."/>
            <person name="Nguyen T."/>
            <person name="Nguyen N."/>
            <person name="Nicol R."/>
            <person name="Norbu C."/>
            <person name="Norbu N."/>
            <person name="Novod N."/>
            <person name="O'Neill B."/>
            <person name="Osman S."/>
            <person name="Markiewicz E."/>
            <person name="Oyono O.L."/>
            <person name="Patti C."/>
            <person name="Phunkhang P."/>
            <person name="Pierre F."/>
            <person name="Priest M."/>
            <person name="Raghuraman S."/>
            <person name="Rege F."/>
            <person name="Reyes R."/>
            <person name="Rise C."/>
            <person name="Rogov P."/>
            <person name="Ross K."/>
            <person name="Ryan E."/>
            <person name="Settipalli S."/>
            <person name="Shea T."/>
            <person name="Sherpa N."/>
            <person name="Shi L."/>
            <person name="Shih D."/>
            <person name="Sparrow T."/>
            <person name="Spaulding J."/>
            <person name="Stalker J."/>
            <person name="Stange-Thomann N."/>
            <person name="Stavropoulos S."/>
            <person name="Stone C."/>
            <person name="Strader C."/>
            <person name="Tesfaye S."/>
            <person name="Thomson T."/>
            <person name="Thoulutsang Y."/>
            <person name="Thoulutsang D."/>
            <person name="Topham K."/>
            <person name="Topping I."/>
            <person name="Tsamla T."/>
            <person name="Vassiliev H."/>
            <person name="Vo A."/>
            <person name="Wangchuk T."/>
            <person name="Wangdi T."/>
            <person name="Weiand M."/>
            <person name="Wilkinson J."/>
            <person name="Wilson A."/>
            <person name="Yadav S."/>
            <person name="Young G."/>
            <person name="Yu Q."/>
            <person name="Zembek L."/>
            <person name="Zhong D."/>
            <person name="Zimmer A."/>
            <person name="Zwirko Z."/>
            <person name="Jaffe D.B."/>
            <person name="Alvarez P."/>
            <person name="Brockman W."/>
            <person name="Butler J."/>
            <person name="Chin C."/>
            <person name="Gnerre S."/>
            <person name="Grabherr M."/>
            <person name="Kleber M."/>
            <person name="Mauceli E."/>
            <person name="MacCallum I."/>
        </authorList>
    </citation>
    <scope>NUCLEOTIDE SEQUENCE [LARGE SCALE GENOMIC DNA]</scope>
    <source>
        <strain evidence="2 3">TSC#14021-0224.01</strain>
    </source>
</reference>
<feature type="chain" id="PRO_5006266665" description="BPTI/Kunitz inhibitor domain-containing protein" evidence="1">
    <location>
        <begin position="22"/>
        <end position="99"/>
    </location>
</feature>
<evidence type="ECO:0008006" key="4">
    <source>
        <dbReference type="Google" id="ProtNLM"/>
    </source>
</evidence>
<sequence>MCTLNLLYVLLFNMMFKDVVSIRPTLCRRQEVENHCVEENTWVFDINSQTCDPVIPNKEPCGLFISEKACKEVCLKKNSTIVLDLTTLEKPRTKGRIYK</sequence>